<gene>
    <name evidence="3" type="ORF">BN860_11320g</name>
</gene>
<dbReference type="EMBL" id="HG316454">
    <property type="protein sequence ID" value="CDF87650.1"/>
    <property type="molecule type" value="Genomic_DNA"/>
</dbReference>
<feature type="compositionally biased region" description="Low complexity" evidence="1">
    <location>
        <begin position="52"/>
        <end position="63"/>
    </location>
</feature>
<accession>A0A8J2T5L6</accession>
<evidence type="ECO:0000259" key="2">
    <source>
        <dbReference type="PROSITE" id="PS50219"/>
    </source>
</evidence>
<feature type="compositionally biased region" description="Basic and acidic residues" evidence="1">
    <location>
        <begin position="14"/>
        <end position="41"/>
    </location>
</feature>
<dbReference type="InterPro" id="IPR032914">
    <property type="entry name" value="Vam6/VPS39/TRAP1"/>
</dbReference>
<dbReference type="PROSITE" id="PS50219">
    <property type="entry name" value="CNH"/>
    <property type="match status" value="1"/>
</dbReference>
<feature type="domain" description="CNH" evidence="2">
    <location>
        <begin position="111"/>
        <end position="385"/>
    </location>
</feature>
<keyword evidence="4" id="KW-1185">Reference proteome</keyword>
<feature type="compositionally biased region" description="Low complexity" evidence="1">
    <location>
        <begin position="76"/>
        <end position="85"/>
    </location>
</feature>
<evidence type="ECO:0000313" key="4">
    <source>
        <dbReference type="Proteomes" id="UP000019375"/>
    </source>
</evidence>
<evidence type="ECO:0000256" key="1">
    <source>
        <dbReference type="SAM" id="MobiDB-lite"/>
    </source>
</evidence>
<proteinExistence type="predicted"/>
<dbReference type="InterPro" id="IPR001180">
    <property type="entry name" value="CNH_dom"/>
</dbReference>
<dbReference type="PANTHER" id="PTHR12894">
    <property type="entry name" value="CNH DOMAIN CONTAINING"/>
    <property type="match status" value="1"/>
</dbReference>
<feature type="region of interest" description="Disordered" evidence="1">
    <location>
        <begin position="1"/>
        <end position="94"/>
    </location>
</feature>
<dbReference type="GO" id="GO:0034058">
    <property type="term" value="P:endosomal vesicle fusion"/>
    <property type="evidence" value="ECO:0007669"/>
    <property type="project" value="TreeGrafter"/>
</dbReference>
<sequence length="973" mass="112326">MSDEEQLSSPLHPKRPDEAKEPKETEQPAEEHDREESKQVEEPNELPSSIPLSQQNQLEQSSETVDQGKENNSEVSPSSQGNESQESNENELEMSKGPFEKHELIRFLPSNLEYTCFEAYDENVYLGTKTGDLLHYFEIERHNYMLVSQTKLDDELDHPITKIILLPHIERALVLCNSILVVFLLPEFAPAPNTPKFKGVADVTIRNYSSQFKCYKFYAMKEDSIKLLKISSHGINVAQTFDYKLVKKACSYHYTLMTAKLNNYEIINLRDSTVTPLFQISESEAPLKPIITKFNEGEFLVTTGGGSETDSSIVFVVNSDGEISHGTMVLDEYPEEVIVEYPYVLITFGSNRLEVYKVSPNSEPQVVQKMVLKNSPLGLCRTSKVFNNFERKTMRERIIDKLRLVPLLGINHSFRIDSETAYIDQIFEEKSSLAVYGKFGIDLLIKNSPVLEFDQYGEPEIDKLEEYLIETSKTTLSHLEQSERTFLETLLLLLVMLHCSIINEEYVKKWCSMADEIDIKLLFYLLDLSVHGDIWVCNGLVKFIERLKSLNLINKCSDIVKLLRFMKNELRASKIKNSTKNYSNLVLMIDVNILKVQLQGNDNDILVEDFEEHSLEEITAIVEERSHEHTELLLKIYQRRGMLQEIINLLKKKKDIDRIFEFLTNNAKNLPPTYKPEDLTEDLMFAIKEASQLNKSLVKEALKILSLAQVEPSELLNKTGNNTRIKVFIIEEVGARSPDDKEFLVNFYMAKLQETLQDGNIWDLFAAFAAEYTKDMNYTKCSIAEFLQIKLTHNKQCQSFVEFYQNIRDLCLHDQEDRLLRSVVSQVKSFDCNHMLTLLFLPEGQVREEFLTAHQAFEAYLSFNDFLGIEKYVTETNILEVLKHYNELPRGIDSLKLTKLLLKRNMHCIRGEGTLIAILTLLPCEYSFQPFFDVVYDILKRLDDEKRQLELQKAILKDENATFKTIYTTVSNE</sequence>
<dbReference type="Proteomes" id="UP000019375">
    <property type="component" value="Unassembled WGS sequence"/>
</dbReference>
<organism evidence="3 4">
    <name type="scientific">Zygosaccharomyces bailii (strain CLIB 213 / ATCC 58445 / CBS 680 / BCRC 21525 / NBRC 1098 / NCYC 1416 / NRRL Y-2227)</name>
    <dbReference type="NCBI Taxonomy" id="1333698"/>
    <lineage>
        <taxon>Eukaryota</taxon>
        <taxon>Fungi</taxon>
        <taxon>Dikarya</taxon>
        <taxon>Ascomycota</taxon>
        <taxon>Saccharomycotina</taxon>
        <taxon>Saccharomycetes</taxon>
        <taxon>Saccharomycetales</taxon>
        <taxon>Saccharomycetaceae</taxon>
        <taxon>Zygosaccharomyces</taxon>
    </lineage>
</organism>
<dbReference type="PANTHER" id="PTHR12894:SF28">
    <property type="entry name" value="VACUOLAR PROTEIN SORTING-ASSOCIATED PROTEIN 3"/>
    <property type="match status" value="1"/>
</dbReference>
<protein>
    <submittedName>
        <fullName evidence="3">BN860_11320g1_1</fullName>
    </submittedName>
</protein>
<evidence type="ECO:0000313" key="3">
    <source>
        <dbReference type="EMBL" id="CDF87650.1"/>
    </source>
</evidence>
<reference evidence="4" key="1">
    <citation type="journal article" date="2013" name="Genome Announc.">
        <title>Genome sequence of the food spoilage yeast Zygosaccharomyces bailii CLIB 213(T).</title>
        <authorList>
            <person name="Galeote V."/>
            <person name="Bigey F."/>
            <person name="Devillers H."/>
            <person name="Neuveglise C."/>
            <person name="Dequin S."/>
        </authorList>
    </citation>
    <scope>NUCLEOTIDE SEQUENCE [LARGE SCALE GENOMIC DNA]</scope>
    <source>
        <strain evidence="4">CLIB 213 / ATCC 58445 / CBS 680 / CCRC 21525 / NBRC 1098 / NCYC 1416 / NRRL Y-2227</strain>
    </source>
</reference>
<name>A0A8J2T5L6_ZYGB2</name>
<dbReference type="AlphaFoldDB" id="A0A8J2T5L6"/>
<dbReference type="OrthoDB" id="5325112at2759"/>
<dbReference type="GO" id="GO:0006914">
    <property type="term" value="P:autophagy"/>
    <property type="evidence" value="ECO:0007669"/>
    <property type="project" value="TreeGrafter"/>
</dbReference>
<dbReference type="GO" id="GO:0000329">
    <property type="term" value="C:fungal-type vacuole membrane"/>
    <property type="evidence" value="ECO:0007669"/>
    <property type="project" value="TreeGrafter"/>
</dbReference>